<dbReference type="EMBL" id="JAAGAX010000005">
    <property type="protein sequence ID" value="KAF2315130.1"/>
    <property type="molecule type" value="Genomic_DNA"/>
</dbReference>
<dbReference type="AlphaFoldDB" id="A0A6A6MN52"/>
<name>A0A6A6MN52_HEVBR</name>
<evidence type="ECO:0000313" key="2">
    <source>
        <dbReference type="Proteomes" id="UP000467840"/>
    </source>
</evidence>
<dbReference type="InterPro" id="IPR017627">
    <property type="entry name" value="UGHY"/>
</dbReference>
<sequence>MVMIALADGGSAPRLQYLMRKKNRSLSTGKLQIPLCLLLISKGSVTLTNTSSAGHKLTVDSYAYLPPNFEHSVKCDVSPTLVVFEKRYASLDNLITKQILGSTDKQLLLETSSGGKLRIVVC</sequence>
<keyword evidence="2" id="KW-1185">Reference proteome</keyword>
<evidence type="ECO:0008006" key="3">
    <source>
        <dbReference type="Google" id="ProtNLM"/>
    </source>
</evidence>
<dbReference type="Gene3D" id="2.60.120.10">
    <property type="entry name" value="Jelly Rolls"/>
    <property type="match status" value="1"/>
</dbReference>
<comment type="caution">
    <text evidence="1">The sequence shown here is derived from an EMBL/GenBank/DDBJ whole genome shotgun (WGS) entry which is preliminary data.</text>
</comment>
<dbReference type="Proteomes" id="UP000467840">
    <property type="component" value="Chromosome 15"/>
</dbReference>
<dbReference type="PANTHER" id="PTHR34571:SF1">
    <property type="entry name" value="(S)-UREIDOGLYCINE AMINOHYDROLASE"/>
    <property type="match status" value="1"/>
</dbReference>
<dbReference type="PANTHER" id="PTHR34571">
    <property type="entry name" value="(S)-UREIDOGLYCINE AMINOHYDROLASE"/>
    <property type="match status" value="1"/>
</dbReference>
<dbReference type="InterPro" id="IPR014710">
    <property type="entry name" value="RmlC-like_jellyroll"/>
</dbReference>
<accession>A0A6A6MN52</accession>
<reference evidence="1 2" key="1">
    <citation type="journal article" date="2020" name="Mol. Plant">
        <title>The Chromosome-Based Rubber Tree Genome Provides New Insights into Spurge Genome Evolution and Rubber Biosynthesis.</title>
        <authorList>
            <person name="Liu J."/>
            <person name="Shi C."/>
            <person name="Shi C.C."/>
            <person name="Li W."/>
            <person name="Zhang Q.J."/>
            <person name="Zhang Y."/>
            <person name="Li K."/>
            <person name="Lu H.F."/>
            <person name="Shi C."/>
            <person name="Zhu S.T."/>
            <person name="Xiao Z.Y."/>
            <person name="Nan H."/>
            <person name="Yue Y."/>
            <person name="Zhu X.G."/>
            <person name="Wu Y."/>
            <person name="Hong X.N."/>
            <person name="Fan G.Y."/>
            <person name="Tong Y."/>
            <person name="Zhang D."/>
            <person name="Mao C.L."/>
            <person name="Liu Y.L."/>
            <person name="Hao S.J."/>
            <person name="Liu W.Q."/>
            <person name="Lv M.Q."/>
            <person name="Zhang H.B."/>
            <person name="Liu Y."/>
            <person name="Hu-Tang G.R."/>
            <person name="Wang J.P."/>
            <person name="Wang J.H."/>
            <person name="Sun Y.H."/>
            <person name="Ni S.B."/>
            <person name="Chen W.B."/>
            <person name="Zhang X.C."/>
            <person name="Jiao Y.N."/>
            <person name="Eichler E.E."/>
            <person name="Li G.H."/>
            <person name="Liu X."/>
            <person name="Gao L.Z."/>
        </authorList>
    </citation>
    <scope>NUCLEOTIDE SEQUENCE [LARGE SCALE GENOMIC DNA]</scope>
    <source>
        <strain evidence="2">cv. GT1</strain>
        <tissue evidence="1">Leaf</tissue>
    </source>
</reference>
<gene>
    <name evidence="1" type="ORF">GH714_038213</name>
</gene>
<proteinExistence type="predicted"/>
<dbReference type="GO" id="GO:0071522">
    <property type="term" value="F:ureidoglycine aminohydrolase activity"/>
    <property type="evidence" value="ECO:0007669"/>
    <property type="project" value="InterPro"/>
</dbReference>
<protein>
    <recommendedName>
        <fullName evidence="3">AraC-type arabinose-binding/dimerisation domain-containing protein</fullName>
    </recommendedName>
</protein>
<evidence type="ECO:0000313" key="1">
    <source>
        <dbReference type="EMBL" id="KAF2315130.1"/>
    </source>
</evidence>
<organism evidence="1 2">
    <name type="scientific">Hevea brasiliensis</name>
    <name type="common">Para rubber tree</name>
    <name type="synonym">Siphonia brasiliensis</name>
    <dbReference type="NCBI Taxonomy" id="3981"/>
    <lineage>
        <taxon>Eukaryota</taxon>
        <taxon>Viridiplantae</taxon>
        <taxon>Streptophyta</taxon>
        <taxon>Embryophyta</taxon>
        <taxon>Tracheophyta</taxon>
        <taxon>Spermatophyta</taxon>
        <taxon>Magnoliopsida</taxon>
        <taxon>eudicotyledons</taxon>
        <taxon>Gunneridae</taxon>
        <taxon>Pentapetalae</taxon>
        <taxon>rosids</taxon>
        <taxon>fabids</taxon>
        <taxon>Malpighiales</taxon>
        <taxon>Euphorbiaceae</taxon>
        <taxon>Crotonoideae</taxon>
        <taxon>Micrandreae</taxon>
        <taxon>Hevea</taxon>
    </lineage>
</organism>